<comment type="similarity">
    <text evidence="2">Belongs to the EamA transporter family.</text>
</comment>
<dbReference type="InterPro" id="IPR000620">
    <property type="entry name" value="EamA_dom"/>
</dbReference>
<evidence type="ECO:0000256" key="5">
    <source>
        <dbReference type="ARBA" id="ARBA00022692"/>
    </source>
</evidence>
<feature type="transmembrane region" description="Helical" evidence="8">
    <location>
        <begin position="182"/>
        <end position="199"/>
    </location>
</feature>
<dbReference type="Proteomes" id="UP000544872">
    <property type="component" value="Unassembled WGS sequence"/>
</dbReference>
<dbReference type="SUPFAM" id="SSF103481">
    <property type="entry name" value="Multidrug resistance efflux transporter EmrE"/>
    <property type="match status" value="2"/>
</dbReference>
<keyword evidence="11" id="KW-1185">Reference proteome</keyword>
<organism evidence="10 11">
    <name type="scientific">Novispirillum itersonii</name>
    <name type="common">Aquaspirillum itersonii</name>
    <dbReference type="NCBI Taxonomy" id="189"/>
    <lineage>
        <taxon>Bacteria</taxon>
        <taxon>Pseudomonadati</taxon>
        <taxon>Pseudomonadota</taxon>
        <taxon>Alphaproteobacteria</taxon>
        <taxon>Rhodospirillales</taxon>
        <taxon>Novispirillaceae</taxon>
        <taxon>Novispirillum</taxon>
    </lineage>
</organism>
<sequence>MSSAHSPSQRTGLLAALGAYCLWGGSGLFFRSLAALPPDEIISHRILWSVLAMLPFMLRGNRPAQVLEILRTPRRLVVFTSSAVMVSVNWLIFVYAINSHQALYGSLGYYVFPLVTLALGAVFLKERFSRQQGLAVLLVCAGVGVMIAGLGKLPWITLSLALTFGIYGLIRKMAPADSLTGLFVETLLLTPFAIGWLLWKESLGAGFFSGLLLPGADWHLLALLAIGCPLWTALPLYLFGVGARTLRLSTLGLMQYMSPTVQLAVAVLVFREPFTTAHAITFGLIWAGVVVYSLPLLRRKTPGTETA</sequence>
<dbReference type="NCBIfam" id="TIGR00688">
    <property type="entry name" value="rarD"/>
    <property type="match status" value="1"/>
</dbReference>
<gene>
    <name evidence="10" type="ORF">FHS48_001347</name>
</gene>
<evidence type="ECO:0000313" key="10">
    <source>
        <dbReference type="EMBL" id="MBB6209937.1"/>
    </source>
</evidence>
<evidence type="ECO:0000313" key="11">
    <source>
        <dbReference type="Proteomes" id="UP000544872"/>
    </source>
</evidence>
<keyword evidence="3" id="KW-0813">Transport</keyword>
<feature type="transmembrane region" description="Helical" evidence="8">
    <location>
        <begin position="76"/>
        <end position="97"/>
    </location>
</feature>
<feature type="transmembrane region" description="Helical" evidence="8">
    <location>
        <begin position="219"/>
        <end position="239"/>
    </location>
</feature>
<feature type="transmembrane region" description="Helical" evidence="8">
    <location>
        <begin position="131"/>
        <end position="147"/>
    </location>
</feature>
<feature type="transmembrane region" description="Helical" evidence="8">
    <location>
        <begin position="153"/>
        <end position="170"/>
    </location>
</feature>
<feature type="transmembrane region" description="Helical" evidence="8">
    <location>
        <begin position="251"/>
        <end position="270"/>
    </location>
</feature>
<dbReference type="PANTHER" id="PTHR22911">
    <property type="entry name" value="ACYL-MALONYL CONDENSING ENZYME-RELATED"/>
    <property type="match status" value="1"/>
</dbReference>
<comment type="subcellular location">
    <subcellularLocation>
        <location evidence="1">Cell membrane</location>
        <topology evidence="1">Multi-pass membrane protein</topology>
    </subcellularLocation>
</comment>
<evidence type="ECO:0000256" key="6">
    <source>
        <dbReference type="ARBA" id="ARBA00022989"/>
    </source>
</evidence>
<keyword evidence="4" id="KW-1003">Cell membrane</keyword>
<keyword evidence="7 8" id="KW-0472">Membrane</keyword>
<keyword evidence="6 8" id="KW-1133">Transmembrane helix</keyword>
<accession>A0A7W9ZG07</accession>
<protein>
    <submittedName>
        <fullName evidence="10">Chloramphenicol-sensitive protein RarD</fullName>
    </submittedName>
</protein>
<dbReference type="InterPro" id="IPR037185">
    <property type="entry name" value="EmrE-like"/>
</dbReference>
<dbReference type="PANTHER" id="PTHR22911:SF137">
    <property type="entry name" value="SOLUTE CARRIER FAMILY 35 MEMBER G2-RELATED"/>
    <property type="match status" value="1"/>
</dbReference>
<feature type="transmembrane region" description="Helical" evidence="8">
    <location>
        <begin position="12"/>
        <end position="34"/>
    </location>
</feature>
<dbReference type="InterPro" id="IPR004626">
    <property type="entry name" value="RarD"/>
</dbReference>
<evidence type="ECO:0000256" key="8">
    <source>
        <dbReference type="SAM" id="Phobius"/>
    </source>
</evidence>
<dbReference type="GO" id="GO:0005886">
    <property type="term" value="C:plasma membrane"/>
    <property type="evidence" value="ECO:0007669"/>
    <property type="project" value="UniProtKB-SubCell"/>
</dbReference>
<feature type="transmembrane region" description="Helical" evidence="8">
    <location>
        <begin position="103"/>
        <end position="124"/>
    </location>
</feature>
<reference evidence="10 11" key="1">
    <citation type="submission" date="2020-08" db="EMBL/GenBank/DDBJ databases">
        <title>Genomic Encyclopedia of Type Strains, Phase IV (KMG-IV): sequencing the most valuable type-strain genomes for metagenomic binning, comparative biology and taxonomic classification.</title>
        <authorList>
            <person name="Goeker M."/>
        </authorList>
    </citation>
    <scope>NUCLEOTIDE SEQUENCE [LARGE SCALE GENOMIC DNA]</scope>
    <source>
        <strain evidence="10 11">DSM 11590</strain>
    </source>
</reference>
<dbReference type="RefSeq" id="WP_184262656.1">
    <property type="nucleotide sequence ID" value="NZ_JACIIX010000004.1"/>
</dbReference>
<evidence type="ECO:0000256" key="4">
    <source>
        <dbReference type="ARBA" id="ARBA00022475"/>
    </source>
</evidence>
<keyword evidence="5 8" id="KW-0812">Transmembrane</keyword>
<dbReference type="AlphaFoldDB" id="A0A7W9ZG07"/>
<evidence type="ECO:0000256" key="2">
    <source>
        <dbReference type="ARBA" id="ARBA00007362"/>
    </source>
</evidence>
<proteinExistence type="inferred from homology"/>
<evidence type="ECO:0000256" key="7">
    <source>
        <dbReference type="ARBA" id="ARBA00023136"/>
    </source>
</evidence>
<dbReference type="Pfam" id="PF00892">
    <property type="entry name" value="EamA"/>
    <property type="match status" value="1"/>
</dbReference>
<feature type="domain" description="EamA" evidence="9">
    <location>
        <begin position="11"/>
        <end position="146"/>
    </location>
</feature>
<evidence type="ECO:0000259" key="9">
    <source>
        <dbReference type="Pfam" id="PF00892"/>
    </source>
</evidence>
<dbReference type="EMBL" id="JACIIX010000004">
    <property type="protein sequence ID" value="MBB6209937.1"/>
    <property type="molecule type" value="Genomic_DNA"/>
</dbReference>
<feature type="transmembrane region" description="Helical" evidence="8">
    <location>
        <begin position="276"/>
        <end position="297"/>
    </location>
</feature>
<feature type="transmembrane region" description="Helical" evidence="8">
    <location>
        <begin position="46"/>
        <end position="64"/>
    </location>
</feature>
<name>A0A7W9ZG07_NOVIT</name>
<comment type="caution">
    <text evidence="10">The sequence shown here is derived from an EMBL/GenBank/DDBJ whole genome shotgun (WGS) entry which is preliminary data.</text>
</comment>
<evidence type="ECO:0000256" key="1">
    <source>
        <dbReference type="ARBA" id="ARBA00004651"/>
    </source>
</evidence>
<evidence type="ECO:0000256" key="3">
    <source>
        <dbReference type="ARBA" id="ARBA00022448"/>
    </source>
</evidence>